<protein>
    <recommendedName>
        <fullName evidence="2">Peptidase M14 domain-containing protein</fullName>
    </recommendedName>
</protein>
<dbReference type="Gene3D" id="3.40.630.10">
    <property type="entry name" value="Zn peptidases"/>
    <property type="match status" value="1"/>
</dbReference>
<keyword evidence="1" id="KW-0732">Signal</keyword>
<dbReference type="AlphaFoldDB" id="A0A8J3G7K9"/>
<feature type="signal peptide" evidence="1">
    <location>
        <begin position="1"/>
        <end position="21"/>
    </location>
</feature>
<dbReference type="Proteomes" id="UP000642809">
    <property type="component" value="Unassembled WGS sequence"/>
</dbReference>
<dbReference type="InterPro" id="IPR000834">
    <property type="entry name" value="Peptidase_M14"/>
</dbReference>
<feature type="chain" id="PRO_5035163798" description="Peptidase M14 domain-containing protein" evidence="1">
    <location>
        <begin position="22"/>
        <end position="580"/>
    </location>
</feature>
<evidence type="ECO:0000313" key="3">
    <source>
        <dbReference type="EMBL" id="GHB51881.1"/>
    </source>
</evidence>
<dbReference type="GO" id="GO:0008270">
    <property type="term" value="F:zinc ion binding"/>
    <property type="evidence" value="ECO:0007669"/>
    <property type="project" value="InterPro"/>
</dbReference>
<accession>A0A8J3G7K9</accession>
<keyword evidence="4" id="KW-1185">Reference proteome</keyword>
<dbReference type="GO" id="GO:0006508">
    <property type="term" value="P:proteolysis"/>
    <property type="evidence" value="ECO:0007669"/>
    <property type="project" value="InterPro"/>
</dbReference>
<reference evidence="3" key="2">
    <citation type="submission" date="2020-09" db="EMBL/GenBank/DDBJ databases">
        <authorList>
            <person name="Sun Q."/>
            <person name="Kim S."/>
        </authorList>
    </citation>
    <scope>NUCLEOTIDE SEQUENCE</scope>
    <source>
        <strain evidence="3">KCTC 23224</strain>
    </source>
</reference>
<evidence type="ECO:0000313" key="4">
    <source>
        <dbReference type="Proteomes" id="UP000642809"/>
    </source>
</evidence>
<comment type="caution">
    <text evidence="3">The sequence shown here is derived from an EMBL/GenBank/DDBJ whole genome shotgun (WGS) entry which is preliminary data.</text>
</comment>
<organism evidence="3 4">
    <name type="scientific">Mongoliitalea lutea</name>
    <dbReference type="NCBI Taxonomy" id="849756"/>
    <lineage>
        <taxon>Bacteria</taxon>
        <taxon>Pseudomonadati</taxon>
        <taxon>Bacteroidota</taxon>
        <taxon>Cytophagia</taxon>
        <taxon>Cytophagales</taxon>
        <taxon>Cyclobacteriaceae</taxon>
        <taxon>Mongoliitalea</taxon>
    </lineage>
</organism>
<sequence>MMAKRLVFTLFLCLSFGFSLLAQTKYPTLFEQTEGKQTPLYHEVISYFEQLSSDFEEVRMVEMGISDAGLPFHVILLDKARTFDPKQWHESNRPILFINNGIHPGEPDGIDASMILLRDILEGKIPYPEELALAIIPVYNIGGHLNRNSYSRVNQNGPEEHGFRGNARNYDLNRDFIKADTRNGRSFQQIFQWLSPQVFVDTHVSNGADYQHVMTLISTESNRLGGAMGSYLRQRLDPELYKRMDAAGYPMIPYVNAYGGKPEDGWSQFKDLGRYSSGYAALFGTVSFMPETHMLKPYKDRVESTYELLKIFIQLMGEDGSTIVKAYQQDRASIKSQETFYFQHTLDRSNYRMIPFHGYRSAQKPSEVSGLPRLYYDRNQPFSTEVKFYETYEAKLEITKPQAYIIPQGWHHVIENLKRNGVNMRILEKDSTLEVSVYHIHDFQTAQRPFEGHYIHSNTTLTKSVAPMSFRAGDLIIPMNQERNKFIMEVLEPESEDSFFNWNFFDTILQSKEGYSAYVFEDLAAEFLKENPSIRKALEEAKETDENLRNNAAAQLRWVYERSPWKEKDHNRYPVYRLEK</sequence>
<name>A0A8J3G7K9_9BACT</name>
<dbReference type="Pfam" id="PF00246">
    <property type="entry name" value="Peptidase_M14"/>
    <property type="match status" value="1"/>
</dbReference>
<dbReference type="EMBL" id="BMYF01000029">
    <property type="protein sequence ID" value="GHB51881.1"/>
    <property type="molecule type" value="Genomic_DNA"/>
</dbReference>
<feature type="domain" description="Peptidase M14" evidence="2">
    <location>
        <begin position="46"/>
        <end position="186"/>
    </location>
</feature>
<proteinExistence type="predicted"/>
<dbReference type="SUPFAM" id="SSF53187">
    <property type="entry name" value="Zn-dependent exopeptidases"/>
    <property type="match status" value="1"/>
</dbReference>
<evidence type="ECO:0000259" key="2">
    <source>
        <dbReference type="Pfam" id="PF00246"/>
    </source>
</evidence>
<evidence type="ECO:0000256" key="1">
    <source>
        <dbReference type="SAM" id="SignalP"/>
    </source>
</evidence>
<gene>
    <name evidence="3" type="ORF">GCM10008106_35750</name>
</gene>
<dbReference type="GO" id="GO:0004181">
    <property type="term" value="F:metallocarboxypeptidase activity"/>
    <property type="evidence" value="ECO:0007669"/>
    <property type="project" value="InterPro"/>
</dbReference>
<reference evidence="3" key="1">
    <citation type="journal article" date="2014" name="Int. J. Syst. Evol. Microbiol.">
        <title>Complete genome sequence of Corynebacterium casei LMG S-19264T (=DSM 44701T), isolated from a smear-ripened cheese.</title>
        <authorList>
            <consortium name="US DOE Joint Genome Institute (JGI-PGF)"/>
            <person name="Walter F."/>
            <person name="Albersmeier A."/>
            <person name="Kalinowski J."/>
            <person name="Ruckert C."/>
        </authorList>
    </citation>
    <scope>NUCLEOTIDE SEQUENCE</scope>
    <source>
        <strain evidence="3">KCTC 23224</strain>
    </source>
</reference>